<dbReference type="PANTHER" id="PTHR43820:SF4">
    <property type="entry name" value="HIGH-AFFINITY BRANCHED-CHAIN AMINO ACID TRANSPORT ATP-BINDING PROTEIN LIVF"/>
    <property type="match status" value="1"/>
</dbReference>
<gene>
    <name evidence="7" type="ORF">UFOPK3001_00906</name>
    <name evidence="8" type="ORF">UFOPK3954_00537</name>
</gene>
<dbReference type="GO" id="GO:0015807">
    <property type="term" value="P:L-amino acid transport"/>
    <property type="evidence" value="ECO:0007669"/>
    <property type="project" value="TreeGrafter"/>
</dbReference>
<evidence type="ECO:0000259" key="6">
    <source>
        <dbReference type="PROSITE" id="PS50893"/>
    </source>
</evidence>
<dbReference type="Gene3D" id="3.40.50.300">
    <property type="entry name" value="P-loop containing nucleotide triphosphate hydrolases"/>
    <property type="match status" value="1"/>
</dbReference>
<dbReference type="GO" id="GO:0005524">
    <property type="term" value="F:ATP binding"/>
    <property type="evidence" value="ECO:0007669"/>
    <property type="project" value="UniProtKB-KW"/>
</dbReference>
<evidence type="ECO:0000256" key="4">
    <source>
        <dbReference type="ARBA" id="ARBA00022840"/>
    </source>
</evidence>
<feature type="domain" description="ABC transporter" evidence="6">
    <location>
        <begin position="6"/>
        <end position="231"/>
    </location>
</feature>
<evidence type="ECO:0000313" key="8">
    <source>
        <dbReference type="EMBL" id="CAB4980930.1"/>
    </source>
</evidence>
<dbReference type="InterPro" id="IPR003593">
    <property type="entry name" value="AAA+_ATPase"/>
</dbReference>
<dbReference type="GO" id="GO:0015658">
    <property type="term" value="F:branched-chain amino acid transmembrane transporter activity"/>
    <property type="evidence" value="ECO:0007669"/>
    <property type="project" value="TreeGrafter"/>
</dbReference>
<evidence type="ECO:0000313" key="7">
    <source>
        <dbReference type="EMBL" id="CAB4800201.1"/>
    </source>
</evidence>
<dbReference type="EMBL" id="CAFAAJ010000046">
    <property type="protein sequence ID" value="CAB4800201.1"/>
    <property type="molecule type" value="Genomic_DNA"/>
</dbReference>
<dbReference type="SMART" id="SM00382">
    <property type="entry name" value="AAA"/>
    <property type="match status" value="1"/>
</dbReference>
<evidence type="ECO:0000256" key="5">
    <source>
        <dbReference type="ARBA" id="ARBA00022970"/>
    </source>
</evidence>
<dbReference type="GO" id="GO:0016887">
    <property type="term" value="F:ATP hydrolysis activity"/>
    <property type="evidence" value="ECO:0007669"/>
    <property type="project" value="InterPro"/>
</dbReference>
<dbReference type="AlphaFoldDB" id="A0A6J6XSA5"/>
<accession>A0A6J6XSA5</accession>
<keyword evidence="4" id="KW-0067">ATP-binding</keyword>
<sequence length="233" mass="24812">MGDMALELNGVRARYGSVEVLHEVDLSLRRGSVLVVLGSNGAGKSTLLRVTAGLHPIASGSIRLDGRNIVGWSPDRLARRGVCLIPEGRGVFPHLTVRENLWMATHLGVTRRDAEAIAFERFARLGDRPNQLAGTLSGGEQQMLALARAVITKPSVLMVDELSMGLAPRLVDSLYESVRQIAADGVSVLLVEQFARAVLGMADRAAIMVSGRVVLQGTPADVEAHLSSAYLGG</sequence>
<keyword evidence="2" id="KW-0813">Transport</keyword>
<dbReference type="PROSITE" id="PS50893">
    <property type="entry name" value="ABC_TRANSPORTER_2"/>
    <property type="match status" value="1"/>
</dbReference>
<dbReference type="CDD" id="cd03224">
    <property type="entry name" value="ABC_TM1139_LivF_branched"/>
    <property type="match status" value="1"/>
</dbReference>
<evidence type="ECO:0000256" key="3">
    <source>
        <dbReference type="ARBA" id="ARBA00022741"/>
    </source>
</evidence>
<dbReference type="PANTHER" id="PTHR43820">
    <property type="entry name" value="HIGH-AFFINITY BRANCHED-CHAIN AMINO ACID TRANSPORT ATP-BINDING PROTEIN LIVF"/>
    <property type="match status" value="1"/>
</dbReference>
<dbReference type="InterPro" id="IPR052156">
    <property type="entry name" value="BCAA_Transport_ATP-bd_LivF"/>
</dbReference>
<name>A0A6J6XSA5_9ZZZZ</name>
<dbReference type="SUPFAM" id="SSF52540">
    <property type="entry name" value="P-loop containing nucleoside triphosphate hydrolases"/>
    <property type="match status" value="1"/>
</dbReference>
<dbReference type="InterPro" id="IPR027417">
    <property type="entry name" value="P-loop_NTPase"/>
</dbReference>
<dbReference type="Pfam" id="PF00005">
    <property type="entry name" value="ABC_tran"/>
    <property type="match status" value="1"/>
</dbReference>
<dbReference type="InterPro" id="IPR017871">
    <property type="entry name" value="ABC_transporter-like_CS"/>
</dbReference>
<proteinExistence type="inferred from homology"/>
<reference evidence="7" key="1">
    <citation type="submission" date="2020-05" db="EMBL/GenBank/DDBJ databases">
        <authorList>
            <person name="Chiriac C."/>
            <person name="Salcher M."/>
            <person name="Ghai R."/>
            <person name="Kavagutti S V."/>
        </authorList>
    </citation>
    <scope>NUCLEOTIDE SEQUENCE</scope>
</reference>
<dbReference type="EMBL" id="CAFBON010000038">
    <property type="protein sequence ID" value="CAB4980930.1"/>
    <property type="molecule type" value="Genomic_DNA"/>
</dbReference>
<dbReference type="InterPro" id="IPR003439">
    <property type="entry name" value="ABC_transporter-like_ATP-bd"/>
</dbReference>
<comment type="similarity">
    <text evidence="1">Belongs to the ABC transporter superfamily.</text>
</comment>
<protein>
    <submittedName>
        <fullName evidence="7">Unannotated protein</fullName>
    </submittedName>
</protein>
<evidence type="ECO:0000256" key="2">
    <source>
        <dbReference type="ARBA" id="ARBA00022448"/>
    </source>
</evidence>
<keyword evidence="5" id="KW-0029">Amino-acid transport</keyword>
<dbReference type="PROSITE" id="PS00211">
    <property type="entry name" value="ABC_TRANSPORTER_1"/>
    <property type="match status" value="1"/>
</dbReference>
<organism evidence="7">
    <name type="scientific">freshwater metagenome</name>
    <dbReference type="NCBI Taxonomy" id="449393"/>
    <lineage>
        <taxon>unclassified sequences</taxon>
        <taxon>metagenomes</taxon>
        <taxon>ecological metagenomes</taxon>
    </lineage>
</organism>
<keyword evidence="3" id="KW-0547">Nucleotide-binding</keyword>
<evidence type="ECO:0000256" key="1">
    <source>
        <dbReference type="ARBA" id="ARBA00005417"/>
    </source>
</evidence>